<evidence type="ECO:0000256" key="1">
    <source>
        <dbReference type="SAM" id="MobiDB-lite"/>
    </source>
</evidence>
<feature type="compositionally biased region" description="Basic and acidic residues" evidence="1">
    <location>
        <begin position="132"/>
        <end position="143"/>
    </location>
</feature>
<organism evidence="3">
    <name type="scientific">uncultured Solirubrobacterales bacterium</name>
    <dbReference type="NCBI Taxonomy" id="768556"/>
    <lineage>
        <taxon>Bacteria</taxon>
        <taxon>Bacillati</taxon>
        <taxon>Actinomycetota</taxon>
        <taxon>Thermoleophilia</taxon>
        <taxon>Solirubrobacterales</taxon>
        <taxon>environmental samples</taxon>
    </lineage>
</organism>
<dbReference type="AlphaFoldDB" id="A0A6J4T9D1"/>
<evidence type="ECO:0000256" key="2">
    <source>
        <dbReference type="SAM" id="Phobius"/>
    </source>
</evidence>
<accession>A0A6J4T9D1</accession>
<protein>
    <recommendedName>
        <fullName evidence="4">DUF4367 domain-containing protein</fullName>
    </recommendedName>
</protein>
<evidence type="ECO:0000313" key="3">
    <source>
        <dbReference type="EMBL" id="CAA9516885.1"/>
    </source>
</evidence>
<feature type="transmembrane region" description="Helical" evidence="2">
    <location>
        <begin position="23"/>
        <end position="43"/>
    </location>
</feature>
<keyword evidence="2" id="KW-1133">Transmembrane helix</keyword>
<dbReference type="EMBL" id="CADCVV010000190">
    <property type="protein sequence ID" value="CAA9516885.1"/>
    <property type="molecule type" value="Genomic_DNA"/>
</dbReference>
<proteinExistence type="predicted"/>
<keyword evidence="2" id="KW-0812">Transmembrane</keyword>
<evidence type="ECO:0008006" key="4">
    <source>
        <dbReference type="Google" id="ProtNLM"/>
    </source>
</evidence>
<feature type="region of interest" description="Disordered" evidence="1">
    <location>
        <begin position="132"/>
        <end position="151"/>
    </location>
</feature>
<name>A0A6J4T9D1_9ACTN</name>
<reference evidence="3" key="1">
    <citation type="submission" date="2020-02" db="EMBL/GenBank/DDBJ databases">
        <authorList>
            <person name="Meier V. D."/>
        </authorList>
    </citation>
    <scope>NUCLEOTIDE SEQUENCE</scope>
    <source>
        <strain evidence="3">AVDCRST_MAG17</strain>
    </source>
</reference>
<gene>
    <name evidence="3" type="ORF">AVDCRST_MAG17-2338</name>
</gene>
<sequence length="194" mass="20501">MASQPAPGADEEPVPRSGRRLRWAVVLLAVLLLGVVVALAVTGSRGGSGEGSRSDAPREVSVRELRDFAAASESAVYWAGAIPGRRLELTTARGGSVFVRYLRGDAVVGDERPAFTTVGTYAFDGAYREVQRRGEGEGTETREAPGGGLATWSKARPSSVYLAFPGSDLLVEVYDPDPQRARTLALSGEVGPVR</sequence>
<keyword evidence="2" id="KW-0472">Membrane</keyword>